<dbReference type="GeneID" id="108073602"/>
<dbReference type="Proteomes" id="UP001652661">
    <property type="component" value="Chromosome 2L"/>
</dbReference>
<dbReference type="RefSeq" id="XP_017020783.1">
    <property type="nucleotide sequence ID" value="XM_017165294.3"/>
</dbReference>
<dbReference type="AlphaFoldDB" id="A0A6P4IE28"/>
<evidence type="ECO:0000313" key="2">
    <source>
        <dbReference type="Proteomes" id="UP001652661"/>
    </source>
</evidence>
<feature type="transmembrane region" description="Helical" evidence="1">
    <location>
        <begin position="138"/>
        <end position="170"/>
    </location>
</feature>
<feature type="transmembrane region" description="Helical" evidence="1">
    <location>
        <begin position="6"/>
        <end position="26"/>
    </location>
</feature>
<gene>
    <name evidence="3" type="primary">LOC108073602</name>
</gene>
<evidence type="ECO:0000256" key="1">
    <source>
        <dbReference type="SAM" id="Phobius"/>
    </source>
</evidence>
<reference evidence="3" key="2">
    <citation type="submission" date="2025-08" db="UniProtKB">
        <authorList>
            <consortium name="RefSeq"/>
        </authorList>
    </citation>
    <scope>IDENTIFICATION</scope>
    <source>
        <strain evidence="3">14028-0561.14</strain>
        <tissue evidence="3">Whole fly</tissue>
    </source>
</reference>
<proteinExistence type="predicted"/>
<sequence length="269" mass="31278">MVLMESYFFCASVRLGVLVICFVAALKSTIIMWLIFTNGTAFLFSIIRIFESHYKTSAIVHDSANWIEQYPKELMMFFQLYNFCHIVTCTVAAYGAYKLKKYHVIPLAIFEFLYTVQVVVLVIISLRIARHIVPLATLILLTLGLTFYAMLVAYDTLALIAFIEIMFLVWSERYQRLYGADPLNPVLMDRSLKGMPDNPSPVLQQPIIIYVMPKVGQKLWDMQPQKWWKNEIIQKEIEEKEDSSDYFQREELLSKVLLRNAINGKHLKV</sequence>
<name>A0A6P4IE28_DROKI</name>
<accession>A0A6P4IE28</accession>
<reference evidence="2" key="1">
    <citation type="submission" date="2025-05" db="UniProtKB">
        <authorList>
            <consortium name="RefSeq"/>
        </authorList>
    </citation>
    <scope>NUCLEOTIDE SEQUENCE [LARGE SCALE GENOMIC DNA]</scope>
    <source>
        <strain evidence="2">14028-0561.14</strain>
    </source>
</reference>
<feature type="transmembrane region" description="Helical" evidence="1">
    <location>
        <begin position="104"/>
        <end position="126"/>
    </location>
</feature>
<keyword evidence="1" id="KW-1133">Transmembrane helix</keyword>
<dbReference type="OrthoDB" id="8062551at2759"/>
<evidence type="ECO:0000313" key="3">
    <source>
        <dbReference type="RefSeq" id="XP_017020783.1"/>
    </source>
</evidence>
<organism evidence="2 3">
    <name type="scientific">Drosophila kikkawai</name>
    <name type="common">Fruit fly</name>
    <dbReference type="NCBI Taxonomy" id="30033"/>
    <lineage>
        <taxon>Eukaryota</taxon>
        <taxon>Metazoa</taxon>
        <taxon>Ecdysozoa</taxon>
        <taxon>Arthropoda</taxon>
        <taxon>Hexapoda</taxon>
        <taxon>Insecta</taxon>
        <taxon>Pterygota</taxon>
        <taxon>Neoptera</taxon>
        <taxon>Endopterygota</taxon>
        <taxon>Diptera</taxon>
        <taxon>Brachycera</taxon>
        <taxon>Muscomorpha</taxon>
        <taxon>Ephydroidea</taxon>
        <taxon>Drosophilidae</taxon>
        <taxon>Drosophila</taxon>
        <taxon>Sophophora</taxon>
    </lineage>
</organism>
<feature type="transmembrane region" description="Helical" evidence="1">
    <location>
        <begin position="76"/>
        <end position="97"/>
    </location>
</feature>
<keyword evidence="1" id="KW-0472">Membrane</keyword>
<keyword evidence="2" id="KW-1185">Reference proteome</keyword>
<protein>
    <submittedName>
        <fullName evidence="3">Uncharacterized protein</fullName>
    </submittedName>
</protein>
<keyword evidence="1" id="KW-0812">Transmembrane</keyword>